<name>A0ABN8ZPN9_RANTA</name>
<gene>
    <name evidence="1" type="ORF">MRATA1EN1_LOCUS24845</name>
</gene>
<accession>A0ABN8ZPN9</accession>
<dbReference type="Proteomes" id="UP001176941">
    <property type="component" value="Chromosome 5"/>
</dbReference>
<reference evidence="1" key="1">
    <citation type="submission" date="2023-04" db="EMBL/GenBank/DDBJ databases">
        <authorList>
            <consortium name="ELIXIR-Norway"/>
        </authorList>
    </citation>
    <scope>NUCLEOTIDE SEQUENCE [LARGE SCALE GENOMIC DNA]</scope>
</reference>
<sequence length="139" mass="15620">MGHGTLWRTWLMPLSFSPEDFGNTHTNALLTSYVLDAELSNHFPLPLSHRSTFLLAPVSPPHLPPVAGYLKEADPLLVPRLGLIGPMTHPFVRKWVVNVHVAQFQSVGFYCVFGKGLHRFLGEFLVAADFLFLWLLLQS</sequence>
<evidence type="ECO:0000313" key="2">
    <source>
        <dbReference type="Proteomes" id="UP001176941"/>
    </source>
</evidence>
<proteinExistence type="predicted"/>
<keyword evidence="2" id="KW-1185">Reference proteome</keyword>
<dbReference type="EMBL" id="OX459941">
    <property type="protein sequence ID" value="CAI9175883.1"/>
    <property type="molecule type" value="Genomic_DNA"/>
</dbReference>
<organism evidence="1 2">
    <name type="scientific">Rangifer tarandus platyrhynchus</name>
    <name type="common">Svalbard reindeer</name>
    <dbReference type="NCBI Taxonomy" id="3082113"/>
    <lineage>
        <taxon>Eukaryota</taxon>
        <taxon>Metazoa</taxon>
        <taxon>Chordata</taxon>
        <taxon>Craniata</taxon>
        <taxon>Vertebrata</taxon>
        <taxon>Euteleostomi</taxon>
        <taxon>Mammalia</taxon>
        <taxon>Eutheria</taxon>
        <taxon>Laurasiatheria</taxon>
        <taxon>Artiodactyla</taxon>
        <taxon>Ruminantia</taxon>
        <taxon>Pecora</taxon>
        <taxon>Cervidae</taxon>
        <taxon>Odocoileinae</taxon>
        <taxon>Rangifer</taxon>
    </lineage>
</organism>
<protein>
    <submittedName>
        <fullName evidence="1">Uncharacterized protein</fullName>
    </submittedName>
</protein>
<evidence type="ECO:0000313" key="1">
    <source>
        <dbReference type="EMBL" id="CAI9175883.1"/>
    </source>
</evidence>